<dbReference type="Proteomes" id="UP000623795">
    <property type="component" value="Unassembled WGS sequence"/>
</dbReference>
<proteinExistence type="predicted"/>
<name>A0ABX1Q5L9_9RHOO</name>
<organism evidence="2 3">
    <name type="scientific">Aromatoleum toluvorans</name>
    <dbReference type="NCBI Taxonomy" id="92002"/>
    <lineage>
        <taxon>Bacteria</taxon>
        <taxon>Pseudomonadati</taxon>
        <taxon>Pseudomonadota</taxon>
        <taxon>Betaproteobacteria</taxon>
        <taxon>Rhodocyclales</taxon>
        <taxon>Rhodocyclaceae</taxon>
        <taxon>Aromatoleum</taxon>
    </lineage>
</organism>
<sequence length="126" mass="13492">MGIFDWLHRAEQAKANEVQAPAPEGTGLRADVIAALRTIYDPEIPVNIYDLGLIYGLDVDEESGKVAVRMTLTAPGCPVAASFPGTVQCVIEEVAGVSEAGVELVWEPRWSAARMSEAARLELGLL</sequence>
<accession>A0ABX1Q5L9</accession>
<dbReference type="PANTHER" id="PTHR42831:SF1">
    <property type="entry name" value="FE-S PROTEIN MATURATION AUXILIARY FACTOR YITW"/>
    <property type="match status" value="1"/>
</dbReference>
<dbReference type="Pfam" id="PF01883">
    <property type="entry name" value="FeS_assembly_P"/>
    <property type="match status" value="1"/>
</dbReference>
<dbReference type="InterPro" id="IPR052339">
    <property type="entry name" value="Fe-S_Maturation_MIP18"/>
</dbReference>
<feature type="domain" description="MIP18 family-like" evidence="1">
    <location>
        <begin position="29"/>
        <end position="102"/>
    </location>
</feature>
<keyword evidence="3" id="KW-1185">Reference proteome</keyword>
<dbReference type="Gene3D" id="3.30.300.130">
    <property type="entry name" value="Fe-S cluster assembly (FSCA)"/>
    <property type="match status" value="1"/>
</dbReference>
<evidence type="ECO:0000313" key="2">
    <source>
        <dbReference type="EMBL" id="NMG46192.1"/>
    </source>
</evidence>
<dbReference type="InterPro" id="IPR034904">
    <property type="entry name" value="FSCA_dom_sf"/>
</dbReference>
<comment type="caution">
    <text evidence="2">The sequence shown here is derived from an EMBL/GenBank/DDBJ whole genome shotgun (WGS) entry which is preliminary data.</text>
</comment>
<evidence type="ECO:0000313" key="3">
    <source>
        <dbReference type="Proteomes" id="UP000623795"/>
    </source>
</evidence>
<dbReference type="EMBL" id="WTVN01000053">
    <property type="protein sequence ID" value="NMG46192.1"/>
    <property type="molecule type" value="Genomic_DNA"/>
</dbReference>
<protein>
    <submittedName>
        <fullName evidence="2">DUF59 domain-containing protein</fullName>
    </submittedName>
</protein>
<gene>
    <name evidence="2" type="ORF">GPA22_20950</name>
</gene>
<dbReference type="InterPro" id="IPR002744">
    <property type="entry name" value="MIP18-like"/>
</dbReference>
<dbReference type="PANTHER" id="PTHR42831">
    <property type="entry name" value="FE-S PROTEIN MATURATION AUXILIARY FACTOR YITW"/>
    <property type="match status" value="1"/>
</dbReference>
<evidence type="ECO:0000259" key="1">
    <source>
        <dbReference type="Pfam" id="PF01883"/>
    </source>
</evidence>
<dbReference type="SUPFAM" id="SSF117916">
    <property type="entry name" value="Fe-S cluster assembly (FSCA) domain-like"/>
    <property type="match status" value="1"/>
</dbReference>
<reference evidence="2 3" key="1">
    <citation type="submission" date="2019-12" db="EMBL/GenBank/DDBJ databases">
        <title>Comparative genomics gives insights into the taxonomy of the Azoarcus-Aromatoleum group and reveals separate origins of nif in the plant-associated Azoarcus and non-plant-associated Aromatoleum sub-groups.</title>
        <authorList>
            <person name="Lafos M."/>
            <person name="Maluk M."/>
            <person name="Batista M."/>
            <person name="Junghare M."/>
            <person name="Carmona M."/>
            <person name="Faoro H."/>
            <person name="Cruz L.M."/>
            <person name="Battistoni F."/>
            <person name="De Souza E."/>
            <person name="Pedrosa F."/>
            <person name="Chen W.-M."/>
            <person name="Poole P.S."/>
            <person name="Dixon R.A."/>
            <person name="James E.K."/>
        </authorList>
    </citation>
    <scope>NUCLEOTIDE SEQUENCE [LARGE SCALE GENOMIC DNA]</scope>
    <source>
        <strain evidence="2 3">Td21</strain>
    </source>
</reference>